<dbReference type="PANTHER" id="PTHR30486">
    <property type="entry name" value="TWITCHING MOTILITY PROTEIN PILT"/>
    <property type="match status" value="1"/>
</dbReference>
<feature type="region of interest" description="Disordered" evidence="2">
    <location>
        <begin position="1"/>
        <end position="22"/>
    </location>
</feature>
<dbReference type="InterPro" id="IPR050921">
    <property type="entry name" value="T4SS_GSP_E_ATPase"/>
</dbReference>
<comment type="caution">
    <text evidence="4">The sequence shown here is derived from an EMBL/GenBank/DDBJ whole genome shotgun (WGS) entry which is preliminary data.</text>
</comment>
<name>A0ABD5WY23_9EURY</name>
<dbReference type="GeneID" id="79270622"/>
<protein>
    <submittedName>
        <fullName evidence="4">ATPase, T2SS/T4P/T4SS family</fullName>
    </submittedName>
</protein>
<dbReference type="AlphaFoldDB" id="A0ABD5WY23"/>
<keyword evidence="5" id="KW-1185">Reference proteome</keyword>
<accession>A0ABD5WY23</accession>
<dbReference type="RefSeq" id="WP_276237029.1">
    <property type="nucleotide sequence ID" value="NZ_CP119989.1"/>
</dbReference>
<reference evidence="4 5" key="1">
    <citation type="journal article" date="2019" name="Int. J. Syst. Evol. Microbiol.">
        <title>The Global Catalogue of Microorganisms (GCM) 10K type strain sequencing project: providing services to taxonomists for standard genome sequencing and annotation.</title>
        <authorList>
            <consortium name="The Broad Institute Genomics Platform"/>
            <consortium name="The Broad Institute Genome Sequencing Center for Infectious Disease"/>
            <person name="Wu L."/>
            <person name="Ma J."/>
        </authorList>
    </citation>
    <scope>NUCLEOTIDE SEQUENCE [LARGE SCALE GENOMIC DNA]</scope>
    <source>
        <strain evidence="4 5">DT55</strain>
    </source>
</reference>
<dbReference type="InterPro" id="IPR001482">
    <property type="entry name" value="T2SS/T4SS_dom"/>
</dbReference>
<feature type="domain" description="Bacterial type II secretion system protein E" evidence="3">
    <location>
        <begin position="362"/>
        <end position="552"/>
    </location>
</feature>
<dbReference type="Gene3D" id="3.40.50.300">
    <property type="entry name" value="P-loop containing nucleotide triphosphate hydrolases"/>
    <property type="match status" value="1"/>
</dbReference>
<organism evidence="4 5">
    <name type="scientific">Halobaculum marinum</name>
    <dbReference type="NCBI Taxonomy" id="3031996"/>
    <lineage>
        <taxon>Archaea</taxon>
        <taxon>Methanobacteriati</taxon>
        <taxon>Methanobacteriota</taxon>
        <taxon>Stenosarchaea group</taxon>
        <taxon>Halobacteria</taxon>
        <taxon>Halobacteriales</taxon>
        <taxon>Haloferacaceae</taxon>
        <taxon>Halobaculum</taxon>
    </lineage>
</organism>
<dbReference type="Proteomes" id="UP001596388">
    <property type="component" value="Unassembled WGS sequence"/>
</dbReference>
<dbReference type="Gene3D" id="3.30.450.380">
    <property type="match status" value="1"/>
</dbReference>
<dbReference type="SUPFAM" id="SSF52540">
    <property type="entry name" value="P-loop containing nucleoside triphosphate hydrolases"/>
    <property type="match status" value="1"/>
</dbReference>
<gene>
    <name evidence="4" type="ORF">ACFQKD_14165</name>
</gene>
<evidence type="ECO:0000313" key="4">
    <source>
        <dbReference type="EMBL" id="MFC7098450.1"/>
    </source>
</evidence>
<feature type="compositionally biased region" description="Basic and acidic residues" evidence="2">
    <location>
        <begin position="1"/>
        <end position="11"/>
    </location>
</feature>
<dbReference type="EMBL" id="JBHTAG010000003">
    <property type="protein sequence ID" value="MFC7098450.1"/>
    <property type="molecule type" value="Genomic_DNA"/>
</dbReference>
<evidence type="ECO:0000256" key="2">
    <source>
        <dbReference type="SAM" id="MobiDB-lite"/>
    </source>
</evidence>
<sequence>MRLLDRLRGGSDADDGDDAHPGEPADACRCVTTFDAATTVGGGSLTGGRLLRVDAEDCPGGDLATDSACRATVVDALAAGDADAIRVRADGIDHFYDGDGAALLSAAGRFVDGVALREPSLAERAKRDPLAVAHEAVGRAGPVARTVAECGLSACAERVDGYDRVLTPSVAPTVALGRTAPLPPEDGTLRETTTLDTGGRVTVYDRADGLPRYHLRPATRDLSADALAVLVAAREALATGEVEPSDRAASAAVRHVVSADATAVDDGGADLSLELLASVLDRHTRGFGVLDEVFADPRVTDASLSAPACEGAVRVVVDDEQLTTNVRLSAADVAALTARLRARSGRPLSRSSPTADAAVDGVRVAAVAAPATDGTGFAFRRRADEPWTLPRLVAVGSLPAPVAGLLSVAVERGAAVLVAGPRGAGKTSLLGALCFALDRATRSVVIEDTPELPVESLTRAGRDVQSLRVATDDDAALSPTDAVRTALRLGEGALVVGEVRGGEARALYEAMRVGAAADAVLGTIHGTGGQSVRERVVSDLGVPASSFATTDLVVTLGPDRALDAVEEVHGGRPDDFAPLATCEGSTATVTGLLDRGESRLITEIARPTETYADVRAAATERGERIRELADAGRTGVAAVANGLDG</sequence>
<evidence type="ECO:0000313" key="5">
    <source>
        <dbReference type="Proteomes" id="UP001596388"/>
    </source>
</evidence>
<evidence type="ECO:0000259" key="3">
    <source>
        <dbReference type="Pfam" id="PF00437"/>
    </source>
</evidence>
<evidence type="ECO:0000256" key="1">
    <source>
        <dbReference type="ARBA" id="ARBA00006611"/>
    </source>
</evidence>
<dbReference type="InterPro" id="IPR027417">
    <property type="entry name" value="P-loop_NTPase"/>
</dbReference>
<proteinExistence type="inferred from homology"/>
<comment type="similarity">
    <text evidence="1">Belongs to the GSP E family.</text>
</comment>
<dbReference type="PANTHER" id="PTHR30486:SF6">
    <property type="entry name" value="TYPE IV PILUS RETRACTATION ATPASE PILT"/>
    <property type="match status" value="1"/>
</dbReference>
<dbReference type="Pfam" id="PF00437">
    <property type="entry name" value="T2SSE"/>
    <property type="match status" value="1"/>
</dbReference>